<name>A0A553HUH5_9PEZI</name>
<dbReference type="InterPro" id="IPR011701">
    <property type="entry name" value="MFS"/>
</dbReference>
<keyword evidence="5 7" id="KW-0472">Membrane</keyword>
<comment type="subcellular location">
    <subcellularLocation>
        <location evidence="1">Membrane</location>
        <topology evidence="1">Multi-pass membrane protein</topology>
    </subcellularLocation>
</comment>
<feature type="transmembrane region" description="Helical" evidence="7">
    <location>
        <begin position="438"/>
        <end position="457"/>
    </location>
</feature>
<feature type="compositionally biased region" description="Basic and acidic residues" evidence="6">
    <location>
        <begin position="49"/>
        <end position="65"/>
    </location>
</feature>
<dbReference type="AlphaFoldDB" id="A0A553HUH5"/>
<dbReference type="InterPro" id="IPR036259">
    <property type="entry name" value="MFS_trans_sf"/>
</dbReference>
<feature type="transmembrane region" description="Helical" evidence="7">
    <location>
        <begin position="496"/>
        <end position="519"/>
    </location>
</feature>
<evidence type="ECO:0000313" key="10">
    <source>
        <dbReference type="Proteomes" id="UP000319160"/>
    </source>
</evidence>
<dbReference type="FunFam" id="1.20.1250.20:FF:000011">
    <property type="entry name" value="MFS multidrug transporter, putative"/>
    <property type="match status" value="1"/>
</dbReference>
<evidence type="ECO:0000256" key="6">
    <source>
        <dbReference type="SAM" id="MobiDB-lite"/>
    </source>
</evidence>
<dbReference type="PANTHER" id="PTHR23502:SF68">
    <property type="entry name" value="MULTIDRUG TRANSPORTER, PUTATIVE (AFU_ORTHOLOGUE AFUA_3G01120)-RELATED"/>
    <property type="match status" value="1"/>
</dbReference>
<keyword evidence="3 7" id="KW-0812">Transmembrane</keyword>
<feature type="transmembrane region" description="Helical" evidence="7">
    <location>
        <begin position="531"/>
        <end position="551"/>
    </location>
</feature>
<dbReference type="GO" id="GO:0016020">
    <property type="term" value="C:membrane"/>
    <property type="evidence" value="ECO:0007669"/>
    <property type="project" value="UniProtKB-SubCell"/>
</dbReference>
<dbReference type="Gene3D" id="1.20.1250.20">
    <property type="entry name" value="MFS general substrate transporter like domains"/>
    <property type="match status" value="1"/>
</dbReference>
<dbReference type="PROSITE" id="PS50850">
    <property type="entry name" value="MFS"/>
    <property type="match status" value="1"/>
</dbReference>
<evidence type="ECO:0000256" key="1">
    <source>
        <dbReference type="ARBA" id="ARBA00004141"/>
    </source>
</evidence>
<feature type="transmembrane region" description="Helical" evidence="7">
    <location>
        <begin position="154"/>
        <end position="173"/>
    </location>
</feature>
<dbReference type="STRING" id="2512241.A0A553HUH5"/>
<evidence type="ECO:0000313" key="9">
    <source>
        <dbReference type="EMBL" id="TRX91577.1"/>
    </source>
</evidence>
<feature type="transmembrane region" description="Helical" evidence="7">
    <location>
        <begin position="185"/>
        <end position="204"/>
    </location>
</feature>
<gene>
    <name evidence="9" type="ORF">FHL15_007582</name>
</gene>
<dbReference type="PANTHER" id="PTHR23502">
    <property type="entry name" value="MAJOR FACILITATOR SUPERFAMILY"/>
    <property type="match status" value="1"/>
</dbReference>
<feature type="compositionally biased region" description="Basic and acidic residues" evidence="6">
    <location>
        <begin position="13"/>
        <end position="40"/>
    </location>
</feature>
<comment type="similarity">
    <text evidence="2">Belongs to the major facilitator superfamily.</text>
</comment>
<feature type="region of interest" description="Disordered" evidence="6">
    <location>
        <begin position="1"/>
        <end position="99"/>
    </location>
</feature>
<feature type="transmembrane region" description="Helical" evidence="7">
    <location>
        <begin position="463"/>
        <end position="484"/>
    </location>
</feature>
<keyword evidence="4 7" id="KW-1133">Transmembrane helix</keyword>
<feature type="transmembrane region" description="Helical" evidence="7">
    <location>
        <begin position="385"/>
        <end position="404"/>
    </location>
</feature>
<dbReference type="GO" id="GO:0022857">
    <property type="term" value="F:transmembrane transporter activity"/>
    <property type="evidence" value="ECO:0007669"/>
    <property type="project" value="InterPro"/>
</dbReference>
<sequence length="566" mass="61881">MSDTASTAAATHGDGDKDYDEHIQLERKMSQAVEEGHDADIPSSAGYVLDKEGELRRLQSIEGQRRRQSGATAENINHDLEKGEPIEKTSTDDDKDDPNIVWWDGENDPENPYNWTTFRKVLNTGCVSFQTFISPLASCVPLVLEEFHSTSPEIATFVVSVYLLGFAFGPIIVAPLSEIYGRVPVYHVCNVGFVAFSVACALAPSLDSLIAFRFLAGVFGVAPITNGGGTIADMVEQKHRGTVLAVYSVGPLLGPIIGPIAGGFLSNAKGWRWNFWLLAIISGFITIVMLFAMEESYAPVIMKRKAARLRKETGNELLRSKLDIGLSPRDFFKRGALRPAKLFIYSPIVAITALYTAVTYGYLYVQFTTMTEVFMNQYGFSTSSVGLSFLGLGVGSLIGVFIYSGTSDKYIRRKAAEADKLAEETGKEKKGMKPEYRLPLLPLGGICVPIGLFIYGWTAEKKVHWIVPIIGTAFGGVGNIFVFFSIQTYLVDAFTIYAASALASNTIIRSVAGAVLPLAGLRLYDRLGYGWGNSLLGFIAILLIPVSFGILKYGEHLRTKYAIKNL</sequence>
<feature type="transmembrane region" description="Helical" evidence="7">
    <location>
        <begin position="210"/>
        <end position="232"/>
    </location>
</feature>
<evidence type="ECO:0000256" key="5">
    <source>
        <dbReference type="ARBA" id="ARBA00023136"/>
    </source>
</evidence>
<feature type="transmembrane region" description="Helical" evidence="7">
    <location>
        <begin position="244"/>
        <end position="265"/>
    </location>
</feature>
<dbReference type="EMBL" id="VFLP01000044">
    <property type="protein sequence ID" value="TRX91577.1"/>
    <property type="molecule type" value="Genomic_DNA"/>
</dbReference>
<dbReference type="OrthoDB" id="5296287at2759"/>
<evidence type="ECO:0000259" key="8">
    <source>
        <dbReference type="PROSITE" id="PS50850"/>
    </source>
</evidence>
<feature type="compositionally biased region" description="Basic and acidic residues" evidence="6">
    <location>
        <begin position="76"/>
        <end position="92"/>
    </location>
</feature>
<evidence type="ECO:0000256" key="2">
    <source>
        <dbReference type="ARBA" id="ARBA00008335"/>
    </source>
</evidence>
<feature type="transmembrane region" description="Helical" evidence="7">
    <location>
        <begin position="271"/>
        <end position="293"/>
    </location>
</feature>
<reference evidence="10" key="1">
    <citation type="submission" date="2019-06" db="EMBL/GenBank/DDBJ databases">
        <title>Draft genome sequence of the griseofulvin-producing fungus Xylaria cubensis strain G536.</title>
        <authorList>
            <person name="Mead M.E."/>
            <person name="Raja H.A."/>
            <person name="Steenwyk J.L."/>
            <person name="Knowles S.L."/>
            <person name="Oberlies N.H."/>
            <person name="Rokas A."/>
        </authorList>
    </citation>
    <scope>NUCLEOTIDE SEQUENCE [LARGE SCALE GENOMIC DNA]</scope>
    <source>
        <strain evidence="10">G536</strain>
    </source>
</reference>
<dbReference type="InterPro" id="IPR020846">
    <property type="entry name" value="MFS_dom"/>
</dbReference>
<evidence type="ECO:0000256" key="3">
    <source>
        <dbReference type="ARBA" id="ARBA00022692"/>
    </source>
</evidence>
<feature type="domain" description="Major facilitator superfamily (MFS) profile" evidence="8">
    <location>
        <begin position="116"/>
        <end position="557"/>
    </location>
</feature>
<organism evidence="9 10">
    <name type="scientific">Xylaria flabelliformis</name>
    <dbReference type="NCBI Taxonomy" id="2512241"/>
    <lineage>
        <taxon>Eukaryota</taxon>
        <taxon>Fungi</taxon>
        <taxon>Dikarya</taxon>
        <taxon>Ascomycota</taxon>
        <taxon>Pezizomycotina</taxon>
        <taxon>Sordariomycetes</taxon>
        <taxon>Xylariomycetidae</taxon>
        <taxon>Xylariales</taxon>
        <taxon>Xylariaceae</taxon>
        <taxon>Xylaria</taxon>
    </lineage>
</organism>
<keyword evidence="10" id="KW-1185">Reference proteome</keyword>
<accession>A0A553HUH5</accession>
<dbReference type="SUPFAM" id="SSF103473">
    <property type="entry name" value="MFS general substrate transporter"/>
    <property type="match status" value="1"/>
</dbReference>
<proteinExistence type="inferred from homology"/>
<feature type="transmembrane region" description="Helical" evidence="7">
    <location>
        <begin position="342"/>
        <end position="365"/>
    </location>
</feature>
<comment type="caution">
    <text evidence="9">The sequence shown here is derived from an EMBL/GenBank/DDBJ whole genome shotgun (WGS) entry which is preliminary data.</text>
</comment>
<dbReference type="CDD" id="cd17323">
    <property type="entry name" value="MFS_Tpo1_MDR_like"/>
    <property type="match status" value="1"/>
</dbReference>
<dbReference type="Proteomes" id="UP000319160">
    <property type="component" value="Unassembled WGS sequence"/>
</dbReference>
<dbReference type="Pfam" id="PF07690">
    <property type="entry name" value="MFS_1"/>
    <property type="match status" value="1"/>
</dbReference>
<evidence type="ECO:0000256" key="4">
    <source>
        <dbReference type="ARBA" id="ARBA00022989"/>
    </source>
</evidence>
<protein>
    <recommendedName>
        <fullName evidence="8">Major facilitator superfamily (MFS) profile domain-containing protein</fullName>
    </recommendedName>
</protein>
<evidence type="ECO:0000256" key="7">
    <source>
        <dbReference type="SAM" id="Phobius"/>
    </source>
</evidence>